<accession>A0AA38IFX0</accession>
<comment type="caution">
    <text evidence="2">The sequence shown here is derived from an EMBL/GenBank/DDBJ whole genome shotgun (WGS) entry which is preliminary data.</text>
</comment>
<feature type="compositionally biased region" description="Basic and acidic residues" evidence="1">
    <location>
        <begin position="310"/>
        <end position="335"/>
    </location>
</feature>
<feature type="compositionally biased region" description="Polar residues" evidence="1">
    <location>
        <begin position="9"/>
        <end position="32"/>
    </location>
</feature>
<dbReference type="EMBL" id="JALNTZ010000004">
    <property type="protein sequence ID" value="KAJ3655270.1"/>
    <property type="molecule type" value="Genomic_DNA"/>
</dbReference>
<reference evidence="2" key="1">
    <citation type="journal article" date="2023" name="G3 (Bethesda)">
        <title>Whole genome assemblies of Zophobas morio and Tenebrio molitor.</title>
        <authorList>
            <person name="Kaur S."/>
            <person name="Stinson S.A."/>
            <person name="diCenzo G.C."/>
        </authorList>
    </citation>
    <scope>NUCLEOTIDE SEQUENCE</scope>
    <source>
        <strain evidence="2">QUZm001</strain>
    </source>
</reference>
<dbReference type="Proteomes" id="UP001168821">
    <property type="component" value="Unassembled WGS sequence"/>
</dbReference>
<name>A0AA38IFX0_9CUCU</name>
<proteinExistence type="predicted"/>
<feature type="compositionally biased region" description="Basic residues" evidence="1">
    <location>
        <begin position="52"/>
        <end position="71"/>
    </location>
</feature>
<evidence type="ECO:0000256" key="1">
    <source>
        <dbReference type="SAM" id="MobiDB-lite"/>
    </source>
</evidence>
<sequence length="393" mass="44164">MPPKKKRGGQNQVTFVVSKMSTRSGKKTSASIEKSKIITKVTPMPKSAPKTSAKKAKSAAKSRAKKSVPKKQKNEVKSSDSIHVNNPEIEEMLSEFERDDDTPRTEPIEQVFLKMEDGYMDATDVENSETEACEITEQLENLNVEECSFSVGVECVDESNINESTAEENLEEEVVEIDACEDFAVEYITEEFVPVVENTEVIIDDESQTSIILDKDACENEKSEEGGVNAVKQDEEKIKEIDGEPMQEEMTMEEVKTDDEKDVKLENTQEQYPEEVDKPEIAKSKKKPIKKDKETKKNPPKKKPKPKQPLKKEPSAKTEEVRRSSRIKSISDSKQRSKGHGLVKSVKTISEPETIETANASNPDNEKSSDSTTTSSTNEIDNKPVKVKSRWRQ</sequence>
<evidence type="ECO:0000313" key="2">
    <source>
        <dbReference type="EMBL" id="KAJ3655270.1"/>
    </source>
</evidence>
<keyword evidence="3" id="KW-1185">Reference proteome</keyword>
<feature type="compositionally biased region" description="Basic residues" evidence="1">
    <location>
        <begin position="298"/>
        <end position="309"/>
    </location>
</feature>
<feature type="compositionally biased region" description="Basic and acidic residues" evidence="1">
    <location>
        <begin position="232"/>
        <end position="242"/>
    </location>
</feature>
<feature type="region of interest" description="Disordered" evidence="1">
    <location>
        <begin position="219"/>
        <end position="393"/>
    </location>
</feature>
<gene>
    <name evidence="2" type="ORF">Zmor_014406</name>
</gene>
<feature type="region of interest" description="Disordered" evidence="1">
    <location>
        <begin position="1"/>
        <end position="87"/>
    </location>
</feature>
<dbReference type="AlphaFoldDB" id="A0AA38IFX0"/>
<evidence type="ECO:0000313" key="3">
    <source>
        <dbReference type="Proteomes" id="UP001168821"/>
    </source>
</evidence>
<protein>
    <submittedName>
        <fullName evidence="2">Uncharacterized protein</fullName>
    </submittedName>
</protein>
<feature type="compositionally biased region" description="Basic and acidic residues" evidence="1">
    <location>
        <begin position="253"/>
        <end position="267"/>
    </location>
</feature>
<organism evidence="2 3">
    <name type="scientific">Zophobas morio</name>
    <dbReference type="NCBI Taxonomy" id="2755281"/>
    <lineage>
        <taxon>Eukaryota</taxon>
        <taxon>Metazoa</taxon>
        <taxon>Ecdysozoa</taxon>
        <taxon>Arthropoda</taxon>
        <taxon>Hexapoda</taxon>
        <taxon>Insecta</taxon>
        <taxon>Pterygota</taxon>
        <taxon>Neoptera</taxon>
        <taxon>Endopterygota</taxon>
        <taxon>Coleoptera</taxon>
        <taxon>Polyphaga</taxon>
        <taxon>Cucujiformia</taxon>
        <taxon>Tenebrionidae</taxon>
        <taxon>Zophobas</taxon>
    </lineage>
</organism>
<feature type="compositionally biased region" description="Acidic residues" evidence="1">
    <location>
        <begin position="243"/>
        <end position="252"/>
    </location>
</feature>